<sequence length="189" mass="21043">MMKFILPAVLSLLLLVPTVQANEYKLEPTHTKAMFYIDHFGTSTNSGGFYEIEGDLTYSPEKNIGKINVSIPVKTLNTGLKAFDNHVKSADILDADKYPTIQFSSTQWHFSNNKPTSIDGLLTMKGKTLPIHLTATKFNCYESPVFNAPVCGGDFETTIKRSDWGVDFLVKEGMADNMTLKIQVEAIKQ</sequence>
<comment type="caution">
    <text evidence="3">The sequence shown here is derived from an EMBL/GenBank/DDBJ whole genome shotgun (WGS) entry which is preliminary data.</text>
</comment>
<dbReference type="Pfam" id="PF04264">
    <property type="entry name" value="YceI"/>
    <property type="match status" value="1"/>
</dbReference>
<dbReference type="SUPFAM" id="SSF101874">
    <property type="entry name" value="YceI-like"/>
    <property type="match status" value="1"/>
</dbReference>
<evidence type="ECO:0000256" key="1">
    <source>
        <dbReference type="SAM" id="SignalP"/>
    </source>
</evidence>
<dbReference type="PANTHER" id="PTHR34406">
    <property type="entry name" value="PROTEIN YCEI"/>
    <property type="match status" value="1"/>
</dbReference>
<feature type="signal peptide" evidence="1">
    <location>
        <begin position="1"/>
        <end position="21"/>
    </location>
</feature>
<organism evidence="3 4">
    <name type="scientific">Proteus genomosp. 6</name>
    <dbReference type="NCBI Taxonomy" id="1311820"/>
    <lineage>
        <taxon>Bacteria</taxon>
        <taxon>Pseudomonadati</taxon>
        <taxon>Pseudomonadota</taxon>
        <taxon>Gammaproteobacteria</taxon>
        <taxon>Enterobacterales</taxon>
        <taxon>Morganellaceae</taxon>
        <taxon>Proteus</taxon>
    </lineage>
</organism>
<dbReference type="EMBL" id="JBEEWF010000003">
    <property type="protein sequence ID" value="MEQ5347864.1"/>
    <property type="molecule type" value="Genomic_DNA"/>
</dbReference>
<protein>
    <submittedName>
        <fullName evidence="3">YceI family protein</fullName>
    </submittedName>
</protein>
<dbReference type="Gene3D" id="2.40.128.110">
    <property type="entry name" value="Lipid/polyisoprenoid-binding, YceI-like"/>
    <property type="match status" value="1"/>
</dbReference>
<dbReference type="InterPro" id="IPR036761">
    <property type="entry name" value="TTHA0802/YceI-like_sf"/>
</dbReference>
<name>A0ABV1L882_9GAMM</name>
<dbReference type="PANTHER" id="PTHR34406:SF2">
    <property type="entry name" value="PERIPLASMIC PROTEIN"/>
    <property type="match status" value="1"/>
</dbReference>
<feature type="domain" description="Lipid/polyisoprenoid-binding YceI-like" evidence="2">
    <location>
        <begin position="23"/>
        <end position="187"/>
    </location>
</feature>
<accession>A0ABV1L882</accession>
<keyword evidence="1" id="KW-0732">Signal</keyword>
<evidence type="ECO:0000313" key="3">
    <source>
        <dbReference type="EMBL" id="MEQ5347864.1"/>
    </source>
</evidence>
<gene>
    <name evidence="3" type="ORF">ABN253_06685</name>
</gene>
<reference evidence="3 4" key="1">
    <citation type="submission" date="2024-04" db="EMBL/GenBank/DDBJ databases">
        <title>Role of Flies in the Dissemination of Carbapenem-Resistant Enterobacteriaceae (CRE): An Epidemiological and Genomic Study in China.</title>
        <authorList>
            <person name="Kaichao C."/>
            <person name="Zhang R."/>
            <person name="Chen S."/>
        </authorList>
    </citation>
    <scope>NUCLEOTIDE SEQUENCE [LARGE SCALE GENOMIC DNA]</scope>
    <source>
        <strain evidence="4">fly-1011</strain>
    </source>
</reference>
<evidence type="ECO:0000259" key="2">
    <source>
        <dbReference type="SMART" id="SM00867"/>
    </source>
</evidence>
<dbReference type="Proteomes" id="UP001436462">
    <property type="component" value="Unassembled WGS sequence"/>
</dbReference>
<keyword evidence="4" id="KW-1185">Reference proteome</keyword>
<proteinExistence type="predicted"/>
<evidence type="ECO:0000313" key="4">
    <source>
        <dbReference type="Proteomes" id="UP001436462"/>
    </source>
</evidence>
<feature type="chain" id="PRO_5047104145" evidence="1">
    <location>
        <begin position="22"/>
        <end position="189"/>
    </location>
</feature>
<dbReference type="InterPro" id="IPR007372">
    <property type="entry name" value="Lipid/polyisoprenoid-bd_YceI"/>
</dbReference>
<dbReference type="SMART" id="SM00867">
    <property type="entry name" value="YceI"/>
    <property type="match status" value="1"/>
</dbReference>